<feature type="region of interest" description="Disordered" evidence="1">
    <location>
        <begin position="25"/>
        <end position="46"/>
    </location>
</feature>
<dbReference type="EMBL" id="FNDT01000002">
    <property type="protein sequence ID" value="SDH71177.1"/>
    <property type="molecule type" value="Genomic_DNA"/>
</dbReference>
<dbReference type="RefSeq" id="WP_026543599.1">
    <property type="nucleotide sequence ID" value="NZ_FNDT01000002.1"/>
</dbReference>
<feature type="compositionally biased region" description="Low complexity" evidence="1">
    <location>
        <begin position="25"/>
        <end position="44"/>
    </location>
</feature>
<name>A0A1G8EMP9_9MICC</name>
<keyword evidence="4" id="KW-1185">Reference proteome</keyword>
<accession>A0A1G8EMP9</accession>
<dbReference type="Proteomes" id="UP000199258">
    <property type="component" value="Unassembled WGS sequence"/>
</dbReference>
<dbReference type="PROSITE" id="PS51257">
    <property type="entry name" value="PROKAR_LIPOPROTEIN"/>
    <property type="match status" value="1"/>
</dbReference>
<gene>
    <name evidence="3" type="ORF">SAMN04488693_102176</name>
</gene>
<dbReference type="InterPro" id="IPR046281">
    <property type="entry name" value="DUF6318"/>
</dbReference>
<evidence type="ECO:0000313" key="4">
    <source>
        <dbReference type="Proteomes" id="UP000199258"/>
    </source>
</evidence>
<reference evidence="3 4" key="1">
    <citation type="submission" date="2016-10" db="EMBL/GenBank/DDBJ databases">
        <authorList>
            <person name="de Groot N.N."/>
        </authorList>
    </citation>
    <scope>NUCLEOTIDE SEQUENCE [LARGE SCALE GENOMIC DNA]</scope>
    <source>
        <strain evidence="3 4">NP_1H</strain>
    </source>
</reference>
<dbReference type="Pfam" id="PF19843">
    <property type="entry name" value="DUF6318"/>
    <property type="match status" value="1"/>
</dbReference>
<evidence type="ECO:0000256" key="1">
    <source>
        <dbReference type="SAM" id="MobiDB-lite"/>
    </source>
</evidence>
<feature type="domain" description="DUF6318" evidence="2">
    <location>
        <begin position="37"/>
        <end position="186"/>
    </location>
</feature>
<protein>
    <recommendedName>
        <fullName evidence="2">DUF6318 domain-containing protein</fullName>
    </recommendedName>
</protein>
<dbReference type="AlphaFoldDB" id="A0A1G8EMP9"/>
<evidence type="ECO:0000259" key="2">
    <source>
        <dbReference type="Pfam" id="PF19843"/>
    </source>
</evidence>
<sequence>MKTIRIAATAAVALAVLTGCGESGTTAAVSPDAAPTPATSTAPAQNISEPAVNDLMSEPTAAGAKAFLHHVFELKSYAQQTGDVEALLAALDGADAAVADAEAISQRYDDGGWILGGQPKVKQILVTTPAEEIAEGVEVDAVIPVNPDAYTAFNGEGEVEETRPFDPAGSIYSATAVYSDGAWKATYLEETPDAELPAAE</sequence>
<evidence type="ECO:0000313" key="3">
    <source>
        <dbReference type="EMBL" id="SDH71177.1"/>
    </source>
</evidence>
<dbReference type="OrthoDB" id="4933229at2"/>
<organism evidence="3 4">
    <name type="scientific">Arthrobacter subterraneus</name>
    <dbReference type="NCBI Taxonomy" id="335973"/>
    <lineage>
        <taxon>Bacteria</taxon>
        <taxon>Bacillati</taxon>
        <taxon>Actinomycetota</taxon>
        <taxon>Actinomycetes</taxon>
        <taxon>Micrococcales</taxon>
        <taxon>Micrococcaceae</taxon>
        <taxon>Arthrobacter</taxon>
    </lineage>
</organism>
<dbReference type="STRING" id="335973.SAMN04488693_102176"/>
<proteinExistence type="predicted"/>